<dbReference type="SMART" id="SM00173">
    <property type="entry name" value="RAS"/>
    <property type="match status" value="1"/>
</dbReference>
<dbReference type="PANTHER" id="PTHR47979">
    <property type="entry name" value="DRAB11-RELATED"/>
    <property type="match status" value="1"/>
</dbReference>
<keyword evidence="3" id="KW-1185">Reference proteome</keyword>
<accession>A0ABQ8UGV1</accession>
<proteinExistence type="inferred from homology"/>
<dbReference type="InterPro" id="IPR005225">
    <property type="entry name" value="Small_GTP-bd"/>
</dbReference>
<dbReference type="SMART" id="SM00175">
    <property type="entry name" value="RAB"/>
    <property type="match status" value="1"/>
</dbReference>
<comment type="caution">
    <text evidence="2">The sequence shown here is derived from an EMBL/GenBank/DDBJ whole genome shotgun (WGS) entry which is preliminary data.</text>
</comment>
<dbReference type="Gene3D" id="3.40.50.300">
    <property type="entry name" value="P-loop containing nucleotide triphosphate hydrolases"/>
    <property type="match status" value="1"/>
</dbReference>
<evidence type="ECO:0000313" key="2">
    <source>
        <dbReference type="EMBL" id="KAJ4457096.1"/>
    </source>
</evidence>
<dbReference type="PRINTS" id="PR00449">
    <property type="entry name" value="RASTRNSFRMNG"/>
</dbReference>
<dbReference type="SUPFAM" id="SSF52540">
    <property type="entry name" value="P-loop containing nucleoside triphosphate hydrolases"/>
    <property type="match status" value="1"/>
</dbReference>
<dbReference type="EMBL" id="JAPMOS010000054">
    <property type="protein sequence ID" value="KAJ4457096.1"/>
    <property type="molecule type" value="Genomic_DNA"/>
</dbReference>
<organism evidence="2 3">
    <name type="scientific">Paratrimastix pyriformis</name>
    <dbReference type="NCBI Taxonomy" id="342808"/>
    <lineage>
        <taxon>Eukaryota</taxon>
        <taxon>Metamonada</taxon>
        <taxon>Preaxostyla</taxon>
        <taxon>Paratrimastigidae</taxon>
        <taxon>Paratrimastix</taxon>
    </lineage>
</organism>
<evidence type="ECO:0000313" key="3">
    <source>
        <dbReference type="Proteomes" id="UP001141327"/>
    </source>
</evidence>
<protein>
    <submittedName>
        <fullName evidence="2">RJL family GTPase</fullName>
    </submittedName>
</protein>
<dbReference type="NCBIfam" id="TIGR00231">
    <property type="entry name" value="small_GTP"/>
    <property type="match status" value="1"/>
</dbReference>
<dbReference type="Pfam" id="PF00071">
    <property type="entry name" value="Ras"/>
    <property type="match status" value="1"/>
</dbReference>
<reference evidence="2" key="1">
    <citation type="journal article" date="2022" name="bioRxiv">
        <title>Genomics of Preaxostyla Flagellates Illuminates Evolutionary Transitions and the Path Towards Mitochondrial Loss.</title>
        <authorList>
            <person name="Novak L.V.F."/>
            <person name="Treitli S.C."/>
            <person name="Pyrih J."/>
            <person name="Halakuc P."/>
            <person name="Pipaliya S.V."/>
            <person name="Vacek V."/>
            <person name="Brzon O."/>
            <person name="Soukal P."/>
            <person name="Eme L."/>
            <person name="Dacks J.B."/>
            <person name="Karnkowska A."/>
            <person name="Elias M."/>
            <person name="Hampl V."/>
        </authorList>
    </citation>
    <scope>NUCLEOTIDE SEQUENCE</scope>
    <source>
        <strain evidence="2">RCP-MX</strain>
    </source>
</reference>
<dbReference type="SMART" id="SM00174">
    <property type="entry name" value="RHO"/>
    <property type="match status" value="1"/>
</dbReference>
<dbReference type="Proteomes" id="UP001141327">
    <property type="component" value="Unassembled WGS sequence"/>
</dbReference>
<sequence length="182" mass="20470">MAAPPAQAPRYRIKVISMGDNCVGKSCLIKRFCEGKFLQKYISTIGVDFGVKPCNFGSALLKVNFFDLAGGDIYADIRTEFYRDTQGAFLVFDLTQRSSFDSLTRWVQEAIQFNGGPLPVMVLVGNKNDMGRRVVSEQEAREWMAQFGIRHYVETSASTGANVHELFSTLFQQILELQQRPP</sequence>
<gene>
    <name evidence="2" type="ORF">PAPYR_7490</name>
</gene>
<evidence type="ECO:0000256" key="1">
    <source>
        <dbReference type="ARBA" id="ARBA00006270"/>
    </source>
</evidence>
<comment type="similarity">
    <text evidence="1">Belongs to the small GTPase superfamily. Rab family.</text>
</comment>
<dbReference type="InterPro" id="IPR027417">
    <property type="entry name" value="P-loop_NTPase"/>
</dbReference>
<dbReference type="InterPro" id="IPR050209">
    <property type="entry name" value="Rab_GTPases_membrane_traffic"/>
</dbReference>
<dbReference type="InterPro" id="IPR001806">
    <property type="entry name" value="Small_GTPase"/>
</dbReference>
<dbReference type="PROSITE" id="PS51421">
    <property type="entry name" value="RAS"/>
    <property type="match status" value="1"/>
</dbReference>
<name>A0ABQ8UGV1_9EUKA</name>
<dbReference type="PROSITE" id="PS51419">
    <property type="entry name" value="RAB"/>
    <property type="match status" value="1"/>
</dbReference>